<name>A0A927CX09_9BACI</name>
<dbReference type="InterPro" id="IPR036388">
    <property type="entry name" value="WH-like_DNA-bd_sf"/>
</dbReference>
<feature type="domain" description="HTH marR-type" evidence="4">
    <location>
        <begin position="7"/>
        <end position="137"/>
    </location>
</feature>
<dbReference type="CDD" id="cd00090">
    <property type="entry name" value="HTH_ARSR"/>
    <property type="match status" value="1"/>
</dbReference>
<dbReference type="PANTHER" id="PTHR42756:SF1">
    <property type="entry name" value="TRANSCRIPTIONAL REPRESSOR OF EMRAB OPERON"/>
    <property type="match status" value="1"/>
</dbReference>
<dbReference type="Pfam" id="PF01047">
    <property type="entry name" value="MarR"/>
    <property type="match status" value="1"/>
</dbReference>
<dbReference type="RefSeq" id="WP_190998246.1">
    <property type="nucleotide sequence ID" value="NZ_JACXSI010000022.1"/>
</dbReference>
<dbReference type="Gene3D" id="1.10.10.10">
    <property type="entry name" value="Winged helix-like DNA-binding domain superfamily/Winged helix DNA-binding domain"/>
    <property type="match status" value="1"/>
</dbReference>
<dbReference type="InterPro" id="IPR000835">
    <property type="entry name" value="HTH_MarR-typ"/>
</dbReference>
<keyword evidence="6" id="KW-1185">Reference proteome</keyword>
<dbReference type="Proteomes" id="UP000602076">
    <property type="component" value="Unassembled WGS sequence"/>
</dbReference>
<evidence type="ECO:0000256" key="1">
    <source>
        <dbReference type="ARBA" id="ARBA00023015"/>
    </source>
</evidence>
<keyword evidence="3" id="KW-0804">Transcription</keyword>
<dbReference type="GO" id="GO:0003700">
    <property type="term" value="F:DNA-binding transcription factor activity"/>
    <property type="evidence" value="ECO:0007669"/>
    <property type="project" value="InterPro"/>
</dbReference>
<dbReference type="PANTHER" id="PTHR42756">
    <property type="entry name" value="TRANSCRIPTIONAL REGULATOR, MARR"/>
    <property type="match status" value="1"/>
</dbReference>
<dbReference type="AlphaFoldDB" id="A0A927CX09"/>
<reference evidence="5" key="1">
    <citation type="submission" date="2020-09" db="EMBL/GenBank/DDBJ databases">
        <title>Bacillus faecalis sp. nov., a moderately halophilic bacterium isolated from cow faeces.</title>
        <authorList>
            <person name="Jiang L."/>
            <person name="Lee J."/>
        </authorList>
    </citation>
    <scope>NUCLEOTIDE SEQUENCE</scope>
    <source>
        <strain evidence="5">AGMB 02131</strain>
    </source>
</reference>
<dbReference type="PRINTS" id="PR00598">
    <property type="entry name" value="HTHMARR"/>
</dbReference>
<dbReference type="SMART" id="SM00347">
    <property type="entry name" value="HTH_MARR"/>
    <property type="match status" value="1"/>
</dbReference>
<evidence type="ECO:0000259" key="4">
    <source>
        <dbReference type="PROSITE" id="PS50995"/>
    </source>
</evidence>
<keyword evidence="1" id="KW-0805">Transcription regulation</keyword>
<protein>
    <submittedName>
        <fullName evidence="5">MarR family transcriptional regulator</fullName>
    </submittedName>
</protein>
<gene>
    <name evidence="5" type="ORF">IEO70_10050</name>
</gene>
<accession>A0A927CX09</accession>
<dbReference type="GO" id="GO:0003677">
    <property type="term" value="F:DNA binding"/>
    <property type="evidence" value="ECO:0007669"/>
    <property type="project" value="UniProtKB-KW"/>
</dbReference>
<proteinExistence type="predicted"/>
<dbReference type="InterPro" id="IPR011991">
    <property type="entry name" value="ArsR-like_HTH"/>
</dbReference>
<dbReference type="SUPFAM" id="SSF46785">
    <property type="entry name" value="Winged helix' DNA-binding domain"/>
    <property type="match status" value="1"/>
</dbReference>
<keyword evidence="2" id="KW-0238">DNA-binding</keyword>
<dbReference type="InterPro" id="IPR036390">
    <property type="entry name" value="WH_DNA-bd_sf"/>
</dbReference>
<evidence type="ECO:0000313" key="5">
    <source>
        <dbReference type="EMBL" id="MBD3108709.1"/>
    </source>
</evidence>
<evidence type="ECO:0000256" key="2">
    <source>
        <dbReference type="ARBA" id="ARBA00023125"/>
    </source>
</evidence>
<sequence>MKKNTRGSLIWLRLTRFTHQSNGLSNEFLKPFDLTSAQFDVLMQISNYEPITQSELAEKVTVTQGGISRMLSRLEKEGLIVRKQDWKTKNISLTEKGRKKLEAAFEGQLAFQSSFFDECLSSEEQKQLYSLMSRVYKNSLEKKVTNKNR</sequence>
<evidence type="ECO:0000256" key="3">
    <source>
        <dbReference type="ARBA" id="ARBA00023163"/>
    </source>
</evidence>
<dbReference type="PROSITE" id="PS50995">
    <property type="entry name" value="HTH_MARR_2"/>
    <property type="match status" value="1"/>
</dbReference>
<organism evidence="5 6">
    <name type="scientific">Peribacillus faecalis</name>
    <dbReference type="NCBI Taxonomy" id="2772559"/>
    <lineage>
        <taxon>Bacteria</taxon>
        <taxon>Bacillati</taxon>
        <taxon>Bacillota</taxon>
        <taxon>Bacilli</taxon>
        <taxon>Bacillales</taxon>
        <taxon>Bacillaceae</taxon>
        <taxon>Peribacillus</taxon>
    </lineage>
</organism>
<comment type="caution">
    <text evidence="5">The sequence shown here is derived from an EMBL/GenBank/DDBJ whole genome shotgun (WGS) entry which is preliminary data.</text>
</comment>
<dbReference type="EMBL" id="JACXSI010000022">
    <property type="protein sequence ID" value="MBD3108709.1"/>
    <property type="molecule type" value="Genomic_DNA"/>
</dbReference>
<evidence type="ECO:0000313" key="6">
    <source>
        <dbReference type="Proteomes" id="UP000602076"/>
    </source>
</evidence>